<dbReference type="Proteomes" id="UP001341840">
    <property type="component" value="Unassembled WGS sequence"/>
</dbReference>
<comment type="caution">
    <text evidence="2">The sequence shown here is derived from an EMBL/GenBank/DDBJ whole genome shotgun (WGS) entry which is preliminary data.</text>
</comment>
<sequence length="99" mass="10274">MAEERASNSSTSTTDSAATEKTEPSPSKVASMPLNVSVSSWVLPQQLGVAKRVARPTLARQKRGGAGRKSIAGSKCYVGLKRKSIAGSKWGGAGRKSIA</sequence>
<reference evidence="2 3" key="1">
    <citation type="journal article" date="2023" name="Plants (Basel)">
        <title>Bridging the Gap: Combining Genomics and Transcriptomics Approaches to Understand Stylosanthes scabra, an Orphan Legume from the Brazilian Caatinga.</title>
        <authorList>
            <person name="Ferreira-Neto J.R.C."/>
            <person name="da Silva M.D."/>
            <person name="Binneck E."/>
            <person name="de Melo N.F."/>
            <person name="da Silva R.H."/>
            <person name="de Melo A.L.T.M."/>
            <person name="Pandolfi V."/>
            <person name="Bustamante F.O."/>
            <person name="Brasileiro-Vidal A.C."/>
            <person name="Benko-Iseppon A.M."/>
        </authorList>
    </citation>
    <scope>NUCLEOTIDE SEQUENCE [LARGE SCALE GENOMIC DNA]</scope>
    <source>
        <tissue evidence="2">Leaves</tissue>
    </source>
</reference>
<accession>A0ABU6UPR2</accession>
<organism evidence="2 3">
    <name type="scientific">Stylosanthes scabra</name>
    <dbReference type="NCBI Taxonomy" id="79078"/>
    <lineage>
        <taxon>Eukaryota</taxon>
        <taxon>Viridiplantae</taxon>
        <taxon>Streptophyta</taxon>
        <taxon>Embryophyta</taxon>
        <taxon>Tracheophyta</taxon>
        <taxon>Spermatophyta</taxon>
        <taxon>Magnoliopsida</taxon>
        <taxon>eudicotyledons</taxon>
        <taxon>Gunneridae</taxon>
        <taxon>Pentapetalae</taxon>
        <taxon>rosids</taxon>
        <taxon>fabids</taxon>
        <taxon>Fabales</taxon>
        <taxon>Fabaceae</taxon>
        <taxon>Papilionoideae</taxon>
        <taxon>50 kb inversion clade</taxon>
        <taxon>dalbergioids sensu lato</taxon>
        <taxon>Dalbergieae</taxon>
        <taxon>Pterocarpus clade</taxon>
        <taxon>Stylosanthes</taxon>
    </lineage>
</organism>
<proteinExistence type="predicted"/>
<feature type="compositionally biased region" description="Low complexity" evidence="1">
    <location>
        <begin position="7"/>
        <end position="17"/>
    </location>
</feature>
<evidence type="ECO:0000313" key="2">
    <source>
        <dbReference type="EMBL" id="MED6163327.1"/>
    </source>
</evidence>
<feature type="region of interest" description="Disordered" evidence="1">
    <location>
        <begin position="1"/>
        <end position="31"/>
    </location>
</feature>
<dbReference type="EMBL" id="JASCZI010121927">
    <property type="protein sequence ID" value="MED6163327.1"/>
    <property type="molecule type" value="Genomic_DNA"/>
</dbReference>
<evidence type="ECO:0000256" key="1">
    <source>
        <dbReference type="SAM" id="MobiDB-lite"/>
    </source>
</evidence>
<feature type="non-terminal residue" evidence="2">
    <location>
        <position position="99"/>
    </location>
</feature>
<protein>
    <submittedName>
        <fullName evidence="2">Uncharacterized protein</fullName>
    </submittedName>
</protein>
<gene>
    <name evidence="2" type="ORF">PIB30_078785</name>
</gene>
<name>A0ABU6UPR2_9FABA</name>
<evidence type="ECO:0000313" key="3">
    <source>
        <dbReference type="Proteomes" id="UP001341840"/>
    </source>
</evidence>
<keyword evidence="3" id="KW-1185">Reference proteome</keyword>